<evidence type="ECO:0000313" key="1">
    <source>
        <dbReference type="EMBL" id="ENV18722.1"/>
    </source>
</evidence>
<dbReference type="RefSeq" id="WP_004817416.1">
    <property type="nucleotide sequence ID" value="NZ_KB849455.1"/>
</dbReference>
<evidence type="ECO:0000313" key="2">
    <source>
        <dbReference type="Proteomes" id="UP000013148"/>
    </source>
</evidence>
<protein>
    <submittedName>
        <fullName evidence="1">Uncharacterized protein</fullName>
    </submittedName>
</protein>
<reference evidence="1 2" key="1">
    <citation type="submission" date="2013-02" db="EMBL/GenBank/DDBJ databases">
        <title>The Genome Sequence of Acinetobacter guillouiae NIPH 991.</title>
        <authorList>
            <consortium name="The Broad Institute Genome Sequencing Platform"/>
            <consortium name="The Broad Institute Genome Sequencing Center for Infectious Disease"/>
            <person name="Cerqueira G."/>
            <person name="Feldgarden M."/>
            <person name="Courvalin P."/>
            <person name="Perichon B."/>
            <person name="Grillot-Courvalin C."/>
            <person name="Clermont D."/>
            <person name="Rocha E."/>
            <person name="Yoon E.-J."/>
            <person name="Nemec A."/>
            <person name="Walker B."/>
            <person name="Young S.K."/>
            <person name="Zeng Q."/>
            <person name="Gargeya S."/>
            <person name="Fitzgerald M."/>
            <person name="Haas B."/>
            <person name="Abouelleil A."/>
            <person name="Alvarado L."/>
            <person name="Arachchi H.M."/>
            <person name="Berlin A.M."/>
            <person name="Chapman S.B."/>
            <person name="Dewar J."/>
            <person name="Goldberg J."/>
            <person name="Griggs A."/>
            <person name="Gujja S."/>
            <person name="Hansen M."/>
            <person name="Howarth C."/>
            <person name="Imamovic A."/>
            <person name="Larimer J."/>
            <person name="McCowan C."/>
            <person name="Murphy C."/>
            <person name="Neiman D."/>
            <person name="Pearson M."/>
            <person name="Priest M."/>
            <person name="Roberts A."/>
            <person name="Saif S."/>
            <person name="Shea T."/>
            <person name="Sisk P."/>
            <person name="Sykes S."/>
            <person name="Wortman J."/>
            <person name="Nusbaum C."/>
            <person name="Birren B."/>
        </authorList>
    </citation>
    <scope>NUCLEOTIDE SEQUENCE [LARGE SCALE GENOMIC DNA]</scope>
    <source>
        <strain evidence="1 2">NIPH 991</strain>
    </source>
</reference>
<accession>N8X2W8</accession>
<keyword evidence="2" id="KW-1185">Reference proteome</keyword>
<dbReference type="HOGENOM" id="CLU_010908_1_0_6"/>
<dbReference type="eggNOG" id="COG2304">
    <property type="taxonomic scope" value="Bacteria"/>
</dbReference>
<organism evidence="1 2">
    <name type="scientific">Acinetobacter guillouiae NIPH 991</name>
    <dbReference type="NCBI Taxonomy" id="1217656"/>
    <lineage>
        <taxon>Bacteria</taxon>
        <taxon>Pseudomonadati</taxon>
        <taxon>Pseudomonadota</taxon>
        <taxon>Gammaproteobacteria</taxon>
        <taxon>Moraxellales</taxon>
        <taxon>Moraxellaceae</taxon>
        <taxon>Acinetobacter</taxon>
    </lineage>
</organism>
<comment type="caution">
    <text evidence="1">The sequence shown here is derived from an EMBL/GenBank/DDBJ whole genome shotgun (WGS) entry which is preliminary data.</text>
</comment>
<proteinExistence type="predicted"/>
<dbReference type="PATRIC" id="fig|1217656.3.peg.509"/>
<name>N8X2W8_ACIGI</name>
<dbReference type="Proteomes" id="UP000013148">
    <property type="component" value="Unassembled WGS sequence"/>
</dbReference>
<sequence>MGGSKSQTVGYTYFKGLMAVIGNRIERLLDINPDKKGWILTPEQKQQLKAGRASVSIDQPNLFGGDKKEGGWVGAIDVYVGEDGQPQNTYLAKQIDEDVSAYPNLSYLVFHAQDSLDKGFQLVSMSGMMKEFMLWVKRINVKNDGTQQWYVQKAPIGFIEDFTETTGDGFPKRTFLNSFGYLDGNITSIIGDGTGIYADSERVVFTDQLFRGRYSQIGKSVSSTKNTVKFSNFGFVKVIQKVESFAKASTFNEKFYGDIKIISRDIYEYDFDPEVNDAQYFKYDITYVLIVEAGSGIDVELISSGSVYYKHPVNPDVATAIRNSVYTEVRPIDGEIDSYYRNDPLDINPVHKIREILTDYTAMGKPESDINDDNFKFMADRIFDEGLGISWCVQQKSCKEAIEELEYHIEGGVRINRQTGLYEVILFRDDLLNLHDALHFDESNIKSFQPDIINAEDQINAVNVSFYDRVNIKDSSFSLSDVGSFHTIDHENAEDLKFPYFMNRRNAEMVANWKLKQLSTMAWKGTFTTGKYEARKLNKYDVVLLSWKSKNIINLPVRVMNINLGNGRDNTVTLDFVEVVPYSNISYSSINVDPNPNSILPPQPNSSIVFEMPYFEAVQRMGQTSVDTELANNPEIGYLMAAAIKPQNNSLNALLFTDGGTGIYTNFEESGVVEYCAACYLDQDISQTDTDFAVKSVKELSRVKLGTLVQLGDELLVYKNYDAETKVLTVKRGALDTIPKPHLKDAVFYFWDDSSGLDSTTYIEGETVKAQVLTTTPSGIENLYPGNVQSLEIVGRANRPYPPANVKINGKYWPEFIDRLDGLMLTWSHRNKIQQTGGDILGWFDGDVLKGEGTTYTIVLRETNGNEIRTVNSIEENSFFFKAGEIPVGEFFIELTSVKEEVTSYQFFSHKVDSDINGIKFIFDKTEIYTPPESNMVNFTGL</sequence>
<gene>
    <name evidence="1" type="ORF">F964_00522</name>
</gene>
<dbReference type="AlphaFoldDB" id="N8X2W8"/>
<dbReference type="EMBL" id="APPJ01000004">
    <property type="protein sequence ID" value="ENV18722.1"/>
    <property type="molecule type" value="Genomic_DNA"/>
</dbReference>